<accession>D8LZH6</accession>
<feature type="domain" description="Nucleotide-diphospho-sugar transferase" evidence="2">
    <location>
        <begin position="62"/>
        <end position="257"/>
    </location>
</feature>
<dbReference type="GO" id="GO:0016757">
    <property type="term" value="F:glycosyltransferase activity"/>
    <property type="evidence" value="ECO:0007669"/>
    <property type="project" value="TreeGrafter"/>
</dbReference>
<dbReference type="OrthoDB" id="1712432at2759"/>
<sequence length="421" mass="49338">MQKNNISSTNQNSYEAPMVYTTVESLIKKRAMNKTIILYCTDNSYIDLFLNGYYASQLWKYENLAVTCFDRLCYQKLYKLNIPVALLNVESDTSVDITKAAICHTKAFHNKVHYKLVLWQIVINMNIQILYVDSDVILLQNPLFYLNSFTGYDIIAQRDGELCSGFMYMYPTRNTKLAVERSIKIRPKLPDANDQDALIAAFRTIRDFRLKLLPFDTVPSGEVFFKSHHYYWDPISPKQLTIHNNYIHGLENKLYRFKEIKMYKLDRNREYSNPLAKYLTIEIWNYKSELKNAIKLAKRLKRILVIPPFKYRMNSHFSTLFDIFGSDGSNAIVSKYKNVIRESVFFTNELVPHSIVLQDRMENVISFKKPCKDNTILHSEFPPRANNQNHLECQKCHGSISNCAYNYFKHSNKSVVKLYSL</sequence>
<dbReference type="InterPro" id="IPR052636">
    <property type="entry name" value="UDP-D-xylose:L-fucose_XylT"/>
</dbReference>
<dbReference type="EMBL" id="FN668640">
    <property type="protein sequence ID" value="CBK21215.2"/>
    <property type="molecule type" value="Genomic_DNA"/>
</dbReference>
<dbReference type="GO" id="GO:0005794">
    <property type="term" value="C:Golgi apparatus"/>
    <property type="evidence" value="ECO:0007669"/>
    <property type="project" value="TreeGrafter"/>
</dbReference>
<dbReference type="InParanoid" id="D8LZH6"/>
<gene>
    <name evidence="3" type="ORF">GSBLH_T00006265001</name>
</gene>
<dbReference type="Gene3D" id="3.90.550.10">
    <property type="entry name" value="Spore Coat Polysaccharide Biosynthesis Protein SpsA, Chain A"/>
    <property type="match status" value="1"/>
</dbReference>
<evidence type="ECO:0000313" key="3">
    <source>
        <dbReference type="EMBL" id="CBK21215.2"/>
    </source>
</evidence>
<reference evidence="3" key="1">
    <citation type="submission" date="2010-02" db="EMBL/GenBank/DDBJ databases">
        <title>Sequencing and annotation of the Blastocystis hominis genome.</title>
        <authorList>
            <person name="Wincker P."/>
        </authorList>
    </citation>
    <scope>NUCLEOTIDE SEQUENCE</scope>
    <source>
        <strain evidence="3">Singapore isolate B</strain>
    </source>
</reference>
<dbReference type="Proteomes" id="UP000008312">
    <property type="component" value="Unassembled WGS sequence"/>
</dbReference>
<keyword evidence="4" id="KW-1185">Reference proteome</keyword>
<dbReference type="InterPro" id="IPR005069">
    <property type="entry name" value="Nucl-diP-sugar_transferase"/>
</dbReference>
<evidence type="ECO:0000259" key="2">
    <source>
        <dbReference type="Pfam" id="PF03407"/>
    </source>
</evidence>
<dbReference type="GeneID" id="24922390"/>
<dbReference type="Pfam" id="PF03407">
    <property type="entry name" value="Nucleotid_trans"/>
    <property type="match status" value="1"/>
</dbReference>
<evidence type="ECO:0000313" key="4">
    <source>
        <dbReference type="Proteomes" id="UP000008312"/>
    </source>
</evidence>
<dbReference type="PANTHER" id="PTHR47032:SF1">
    <property type="entry name" value="UDP-D-XYLOSE:L-FUCOSE ALPHA-1,3-D-XYLOSYLTRANSFERASE-RELATED"/>
    <property type="match status" value="1"/>
</dbReference>
<dbReference type="InterPro" id="IPR029044">
    <property type="entry name" value="Nucleotide-diphossugar_trans"/>
</dbReference>
<name>D8LZH6_BLAHO</name>
<evidence type="ECO:0000256" key="1">
    <source>
        <dbReference type="ARBA" id="ARBA00007033"/>
    </source>
</evidence>
<proteinExistence type="inferred from homology"/>
<dbReference type="PANTHER" id="PTHR47032">
    <property type="entry name" value="UDP-D-XYLOSE:L-FUCOSE ALPHA-1,3-D-XYLOSYLTRANSFERASE-RELATED"/>
    <property type="match status" value="1"/>
</dbReference>
<dbReference type="OMA" id="SISNCAY"/>
<organism evidence="3">
    <name type="scientific">Blastocystis hominis</name>
    <dbReference type="NCBI Taxonomy" id="12968"/>
    <lineage>
        <taxon>Eukaryota</taxon>
        <taxon>Sar</taxon>
        <taxon>Stramenopiles</taxon>
        <taxon>Bigyra</taxon>
        <taxon>Opalozoa</taxon>
        <taxon>Opalinata</taxon>
        <taxon>Blastocystidae</taxon>
        <taxon>Blastocystis</taxon>
    </lineage>
</organism>
<protein>
    <recommendedName>
        <fullName evidence="2">Nucleotide-diphospho-sugar transferase domain-containing protein</fullName>
    </recommendedName>
</protein>
<comment type="similarity">
    <text evidence="1">Belongs to the glycosyltransferase 77 family.</text>
</comment>
<dbReference type="AlphaFoldDB" id="D8LZH6"/>
<dbReference type="RefSeq" id="XP_012895263.1">
    <property type="nucleotide sequence ID" value="XM_013039809.1"/>
</dbReference>